<dbReference type="SMART" id="SM00554">
    <property type="entry name" value="FAS1"/>
    <property type="match status" value="1"/>
</dbReference>
<feature type="domain" description="FAS1" evidence="2">
    <location>
        <begin position="33"/>
        <end position="159"/>
    </location>
</feature>
<gene>
    <name evidence="3" type="ORF">SAMN06265218_10342</name>
</gene>
<evidence type="ECO:0000313" key="4">
    <source>
        <dbReference type="Proteomes" id="UP000317593"/>
    </source>
</evidence>
<dbReference type="InterPro" id="IPR050904">
    <property type="entry name" value="Adhesion/Biosynth-related"/>
</dbReference>
<accession>A0A521BED4</accession>
<dbReference type="Proteomes" id="UP000317593">
    <property type="component" value="Unassembled WGS sequence"/>
</dbReference>
<dbReference type="AlphaFoldDB" id="A0A521BED4"/>
<dbReference type="EMBL" id="FXTH01000003">
    <property type="protein sequence ID" value="SMO45432.1"/>
    <property type="molecule type" value="Genomic_DNA"/>
</dbReference>
<feature type="signal peptide" evidence="1">
    <location>
        <begin position="1"/>
        <end position="22"/>
    </location>
</feature>
<feature type="chain" id="PRO_5021706211" evidence="1">
    <location>
        <begin position="23"/>
        <end position="164"/>
    </location>
</feature>
<dbReference type="PROSITE" id="PS51257">
    <property type="entry name" value="PROKAR_LIPOPROTEIN"/>
    <property type="match status" value="1"/>
</dbReference>
<sequence>MKSYIQKLILLSILLAGLGFTACDDDSTSPDSDLTALETIEQEDDLSSYYDYLSEQAWSDSLSKDAVTVFAPTNNALSESGADSLSDQELTRLLQYHVVEKALTHDELKETDSETTLSGESITFTADGDTVAINGDQALIASDGIEASNGMVFIIDTLLAQPQE</sequence>
<name>A0A521BED4_9BACT</name>
<dbReference type="PANTHER" id="PTHR10900:SF77">
    <property type="entry name" value="FI19380P1"/>
    <property type="match status" value="1"/>
</dbReference>
<dbReference type="Pfam" id="PF02469">
    <property type="entry name" value="Fasciclin"/>
    <property type="match status" value="1"/>
</dbReference>
<evidence type="ECO:0000313" key="3">
    <source>
        <dbReference type="EMBL" id="SMO45432.1"/>
    </source>
</evidence>
<dbReference type="OrthoDB" id="831756at2"/>
<keyword evidence="1" id="KW-0732">Signal</keyword>
<dbReference type="SUPFAM" id="SSF82153">
    <property type="entry name" value="FAS1 domain"/>
    <property type="match status" value="1"/>
</dbReference>
<dbReference type="RefSeq" id="WP_142713278.1">
    <property type="nucleotide sequence ID" value="NZ_FXTH01000003.1"/>
</dbReference>
<dbReference type="InterPro" id="IPR036378">
    <property type="entry name" value="FAS1_dom_sf"/>
</dbReference>
<dbReference type="Gene3D" id="2.30.180.10">
    <property type="entry name" value="FAS1 domain"/>
    <property type="match status" value="1"/>
</dbReference>
<dbReference type="PANTHER" id="PTHR10900">
    <property type="entry name" value="PERIOSTIN-RELATED"/>
    <property type="match status" value="1"/>
</dbReference>
<proteinExistence type="predicted"/>
<keyword evidence="4" id="KW-1185">Reference proteome</keyword>
<evidence type="ECO:0000259" key="2">
    <source>
        <dbReference type="PROSITE" id="PS50213"/>
    </source>
</evidence>
<evidence type="ECO:0000256" key="1">
    <source>
        <dbReference type="SAM" id="SignalP"/>
    </source>
</evidence>
<protein>
    <submittedName>
        <fullName evidence="3">Fasciclin domain-containing protein</fullName>
    </submittedName>
</protein>
<dbReference type="InterPro" id="IPR000782">
    <property type="entry name" value="FAS1_domain"/>
</dbReference>
<organism evidence="3 4">
    <name type="scientific">Fodinibius sediminis</name>
    <dbReference type="NCBI Taxonomy" id="1214077"/>
    <lineage>
        <taxon>Bacteria</taxon>
        <taxon>Pseudomonadati</taxon>
        <taxon>Balneolota</taxon>
        <taxon>Balneolia</taxon>
        <taxon>Balneolales</taxon>
        <taxon>Balneolaceae</taxon>
        <taxon>Fodinibius</taxon>
    </lineage>
</organism>
<dbReference type="PROSITE" id="PS50213">
    <property type="entry name" value="FAS1"/>
    <property type="match status" value="1"/>
</dbReference>
<reference evidence="3 4" key="1">
    <citation type="submission" date="2017-05" db="EMBL/GenBank/DDBJ databases">
        <authorList>
            <person name="Varghese N."/>
            <person name="Submissions S."/>
        </authorList>
    </citation>
    <scope>NUCLEOTIDE SEQUENCE [LARGE SCALE GENOMIC DNA]</scope>
    <source>
        <strain evidence="3 4">DSM 21194</strain>
    </source>
</reference>